<name>A0ACC4DL72_PURLI</name>
<gene>
    <name evidence="1" type="ORF">ACCO45_008894</name>
</gene>
<protein>
    <submittedName>
        <fullName evidence="1">Uncharacterized protein</fullName>
    </submittedName>
</protein>
<evidence type="ECO:0000313" key="2">
    <source>
        <dbReference type="Proteomes" id="UP001638806"/>
    </source>
</evidence>
<evidence type="ECO:0000313" key="1">
    <source>
        <dbReference type="EMBL" id="KAL3956048.1"/>
    </source>
</evidence>
<dbReference type="Proteomes" id="UP001638806">
    <property type="component" value="Unassembled WGS sequence"/>
</dbReference>
<reference evidence="1" key="1">
    <citation type="submission" date="2024-12" db="EMBL/GenBank/DDBJ databases">
        <title>Comparative genomics and development of molecular markers within Purpureocillium lilacinum and among Purpureocillium species.</title>
        <authorList>
            <person name="Yeh Z.-Y."/>
            <person name="Ni N.-T."/>
            <person name="Lo P.-H."/>
            <person name="Mushyakhwo K."/>
            <person name="Lin C.-F."/>
            <person name="Nai Y.-S."/>
        </authorList>
    </citation>
    <scope>NUCLEOTIDE SEQUENCE</scope>
    <source>
        <strain evidence="1">NCHU-NPUST-175</strain>
    </source>
</reference>
<comment type="caution">
    <text evidence="1">The sequence shown here is derived from an EMBL/GenBank/DDBJ whole genome shotgun (WGS) entry which is preliminary data.</text>
</comment>
<dbReference type="EMBL" id="JBGNUJ010000008">
    <property type="protein sequence ID" value="KAL3956048.1"/>
    <property type="molecule type" value="Genomic_DNA"/>
</dbReference>
<accession>A0ACC4DL72</accession>
<organism evidence="1 2">
    <name type="scientific">Purpureocillium lilacinum</name>
    <name type="common">Paecilomyces lilacinus</name>
    <dbReference type="NCBI Taxonomy" id="33203"/>
    <lineage>
        <taxon>Eukaryota</taxon>
        <taxon>Fungi</taxon>
        <taxon>Dikarya</taxon>
        <taxon>Ascomycota</taxon>
        <taxon>Pezizomycotina</taxon>
        <taxon>Sordariomycetes</taxon>
        <taxon>Hypocreomycetidae</taxon>
        <taxon>Hypocreales</taxon>
        <taxon>Ophiocordycipitaceae</taxon>
        <taxon>Purpureocillium</taxon>
    </lineage>
</organism>
<keyword evidence="2" id="KW-1185">Reference proteome</keyword>
<sequence>MKLNHGLVLFALCAGALAEGRPKSVTGVRERLNESVMPSTASGGLLKLSRFQKCYQATASSAASCRIEMPAGSNGGASGRGGKSGNTAVFFKDCRPNTERGPGEEVSTPPIPLANSIPYRGRFSSKTKVEGKRLTC</sequence>
<proteinExistence type="predicted"/>